<sequence>MAVALEDVARDGDLLSAAVRYRVGGEAWRQEFTCRRLSSEALGEVLTSADLIFDRWVTADRDWFSAHGVAKPPPG</sequence>
<gene>
    <name evidence="1" type="ORF">SAMN04489732_118205</name>
</gene>
<reference evidence="1 2" key="1">
    <citation type="submission" date="2016-10" db="EMBL/GenBank/DDBJ databases">
        <authorList>
            <person name="de Groot N.N."/>
        </authorList>
    </citation>
    <scope>NUCLEOTIDE SEQUENCE [LARGE SCALE GENOMIC DNA]</scope>
    <source>
        <strain evidence="1 2">DSM 44993</strain>
    </source>
</reference>
<accession>A0A1H8YIZ4</accession>
<proteinExistence type="predicted"/>
<dbReference type="STRING" id="394193.SAMN04489732_118205"/>
<dbReference type="AlphaFoldDB" id="A0A1H8YIZ4"/>
<keyword evidence="2" id="KW-1185">Reference proteome</keyword>
<name>A0A1H8YIZ4_9PSEU</name>
<dbReference type="Proteomes" id="UP000198582">
    <property type="component" value="Unassembled WGS sequence"/>
</dbReference>
<protein>
    <submittedName>
        <fullName evidence="1">Uncharacterized protein</fullName>
    </submittedName>
</protein>
<dbReference type="EMBL" id="FOEF01000018">
    <property type="protein sequence ID" value="SEP52109.1"/>
    <property type="molecule type" value="Genomic_DNA"/>
</dbReference>
<evidence type="ECO:0000313" key="2">
    <source>
        <dbReference type="Proteomes" id="UP000198582"/>
    </source>
</evidence>
<evidence type="ECO:0000313" key="1">
    <source>
        <dbReference type="EMBL" id="SEP52109.1"/>
    </source>
</evidence>
<organism evidence="1 2">
    <name type="scientific">Amycolatopsis saalfeldensis</name>
    <dbReference type="NCBI Taxonomy" id="394193"/>
    <lineage>
        <taxon>Bacteria</taxon>
        <taxon>Bacillati</taxon>
        <taxon>Actinomycetota</taxon>
        <taxon>Actinomycetes</taxon>
        <taxon>Pseudonocardiales</taxon>
        <taxon>Pseudonocardiaceae</taxon>
        <taxon>Amycolatopsis</taxon>
    </lineage>
</organism>